<sequence length="152" mass="16692">MALNFNTRHMVQVAGGALLTLLAACQSGPPSPRNITIQQTWELQVGNQVGNYRISSGLGDITMELGGDLVQMPFDGKLQPMDDHCLALTSPEVPAYLFRLCGINRPNLGQRSQGHTIGRAERLVFATFRKEPDGTWALIEPATELIEQFLTE</sequence>
<protein>
    <submittedName>
        <fullName evidence="1">Uncharacterized protein</fullName>
    </submittedName>
</protein>
<gene>
    <name evidence="1" type="ORF">DXZ20_00300</name>
</gene>
<name>A0A6M0REZ8_9CYAN</name>
<dbReference type="EMBL" id="QXHD01000001">
    <property type="protein sequence ID" value="NEZ54171.1"/>
    <property type="molecule type" value="Genomic_DNA"/>
</dbReference>
<evidence type="ECO:0000313" key="2">
    <source>
        <dbReference type="Proteomes" id="UP000481033"/>
    </source>
</evidence>
<reference evidence="1 2" key="1">
    <citation type="journal article" date="2020" name="Microb. Ecol.">
        <title>Ecogenomics of the Marine Benthic Filamentous Cyanobacterium Adonisia.</title>
        <authorList>
            <person name="Walter J.M."/>
            <person name="Coutinho F.H."/>
            <person name="Leomil L."/>
            <person name="Hargreaves P.I."/>
            <person name="Campeao M.E."/>
            <person name="Vieira V.V."/>
            <person name="Silva B.S."/>
            <person name="Fistarol G.O."/>
            <person name="Salomon P.S."/>
            <person name="Sawabe T."/>
            <person name="Mino S."/>
            <person name="Hosokawa M."/>
            <person name="Miyashita H."/>
            <person name="Maruyama F."/>
            <person name="van Verk M.C."/>
            <person name="Dutilh B.E."/>
            <person name="Thompson C.C."/>
            <person name="Thompson F.L."/>
        </authorList>
    </citation>
    <scope>NUCLEOTIDE SEQUENCE [LARGE SCALE GENOMIC DNA]</scope>
    <source>
        <strain evidence="1 2">CCMR0081</strain>
    </source>
</reference>
<dbReference type="Proteomes" id="UP000481033">
    <property type="component" value="Unassembled WGS sequence"/>
</dbReference>
<organism evidence="1 2">
    <name type="scientific">Adonisia turfae CCMR0081</name>
    <dbReference type="NCBI Taxonomy" id="2292702"/>
    <lineage>
        <taxon>Bacteria</taxon>
        <taxon>Bacillati</taxon>
        <taxon>Cyanobacteriota</taxon>
        <taxon>Adonisia</taxon>
        <taxon>Adonisia turfae</taxon>
    </lineage>
</organism>
<accession>A0A6M0REZ8</accession>
<evidence type="ECO:0000313" key="1">
    <source>
        <dbReference type="EMBL" id="NEZ54171.1"/>
    </source>
</evidence>
<dbReference type="AlphaFoldDB" id="A0A6M0REZ8"/>
<proteinExistence type="predicted"/>
<keyword evidence="2" id="KW-1185">Reference proteome</keyword>
<dbReference type="RefSeq" id="WP_163695486.1">
    <property type="nucleotide sequence ID" value="NZ_QXHD01000001.1"/>
</dbReference>
<comment type="caution">
    <text evidence="1">The sequence shown here is derived from an EMBL/GenBank/DDBJ whole genome shotgun (WGS) entry which is preliminary data.</text>
</comment>